<evidence type="ECO:0000256" key="1">
    <source>
        <dbReference type="SAM" id="MobiDB-lite"/>
    </source>
</evidence>
<dbReference type="AlphaFoldDB" id="A0A7S1VP26"/>
<dbReference type="EMBL" id="HBGK01046761">
    <property type="protein sequence ID" value="CAD9306451.1"/>
    <property type="molecule type" value="Transcribed_RNA"/>
</dbReference>
<gene>
    <name evidence="2" type="ORF">GOCE00092_LOCUS24557</name>
</gene>
<organism evidence="2">
    <name type="scientific">Grammatophora oceanica</name>
    <dbReference type="NCBI Taxonomy" id="210454"/>
    <lineage>
        <taxon>Eukaryota</taxon>
        <taxon>Sar</taxon>
        <taxon>Stramenopiles</taxon>
        <taxon>Ochrophyta</taxon>
        <taxon>Bacillariophyta</taxon>
        <taxon>Fragilariophyceae</taxon>
        <taxon>Fragilariophycidae</taxon>
        <taxon>Rhabdonematales</taxon>
        <taxon>Grammatophoraceae</taxon>
        <taxon>Grammatophora</taxon>
    </lineage>
</organism>
<evidence type="ECO:0000313" key="2">
    <source>
        <dbReference type="EMBL" id="CAD9306451.1"/>
    </source>
</evidence>
<feature type="compositionally biased region" description="Low complexity" evidence="1">
    <location>
        <begin position="80"/>
        <end position="92"/>
    </location>
</feature>
<reference evidence="2" key="1">
    <citation type="submission" date="2021-01" db="EMBL/GenBank/DDBJ databases">
        <authorList>
            <person name="Corre E."/>
            <person name="Pelletier E."/>
            <person name="Niang G."/>
            <person name="Scheremetjew M."/>
            <person name="Finn R."/>
            <person name="Kale V."/>
            <person name="Holt S."/>
            <person name="Cochrane G."/>
            <person name="Meng A."/>
            <person name="Brown T."/>
            <person name="Cohen L."/>
        </authorList>
    </citation>
    <scope>NUCLEOTIDE SEQUENCE</scope>
    <source>
        <strain evidence="2">CCMP 410</strain>
    </source>
</reference>
<feature type="compositionally biased region" description="Polar residues" evidence="1">
    <location>
        <begin position="17"/>
        <end position="28"/>
    </location>
</feature>
<feature type="region of interest" description="Disordered" evidence="1">
    <location>
        <begin position="64"/>
        <end position="125"/>
    </location>
</feature>
<sequence>MLEEAKPMQVGNAAVDPQNNQPNSRTSKCNNQQIIIKCSSLLPIHPPTQQPTYHQVQQPAIYNTYGQPQGFSGHPPQPPNGNNAPNAASYPAIQNDPQAFNPTPGMVQHGTGGDNRVVSPPRYQH</sequence>
<protein>
    <submittedName>
        <fullName evidence="2">Uncharacterized protein</fullName>
    </submittedName>
</protein>
<name>A0A7S1VP26_9STRA</name>
<proteinExistence type="predicted"/>
<feature type="region of interest" description="Disordered" evidence="1">
    <location>
        <begin position="1"/>
        <end position="28"/>
    </location>
</feature>
<accession>A0A7S1VP26</accession>